<protein>
    <recommendedName>
        <fullName evidence="2">SCP domain-containing protein</fullName>
    </recommendedName>
</protein>
<feature type="region of interest" description="Disordered" evidence="1">
    <location>
        <begin position="19"/>
        <end position="86"/>
    </location>
</feature>
<dbReference type="STRING" id="1391654.AKJ09_06018"/>
<dbReference type="Gene3D" id="3.40.33.10">
    <property type="entry name" value="CAP"/>
    <property type="match status" value="1"/>
</dbReference>
<dbReference type="InterPro" id="IPR014044">
    <property type="entry name" value="CAP_dom"/>
</dbReference>
<reference evidence="3 4" key="1">
    <citation type="submission" date="2015-08" db="EMBL/GenBank/DDBJ databases">
        <authorList>
            <person name="Babu N.S."/>
            <person name="Beckwith C.J."/>
            <person name="Beseler K.G."/>
            <person name="Brison A."/>
            <person name="Carone J.V."/>
            <person name="Caskin T.P."/>
            <person name="Diamond M."/>
            <person name="Durham M.E."/>
            <person name="Foxe J.M."/>
            <person name="Go M."/>
            <person name="Henderson B.A."/>
            <person name="Jones I.B."/>
            <person name="McGettigan J.A."/>
            <person name="Micheletti S.J."/>
            <person name="Nasrallah M.E."/>
            <person name="Ortiz D."/>
            <person name="Piller C.R."/>
            <person name="Privatt S.R."/>
            <person name="Schneider S.L."/>
            <person name="Sharp S."/>
            <person name="Smith T.C."/>
            <person name="Stanton J.D."/>
            <person name="Ullery H.E."/>
            <person name="Wilson R.J."/>
            <person name="Serrano M.G."/>
            <person name="Buck G."/>
            <person name="Lee V."/>
            <person name="Wang Y."/>
            <person name="Carvalho R."/>
            <person name="Voegtly L."/>
            <person name="Shi R."/>
            <person name="Duckworth R."/>
            <person name="Johnson A."/>
            <person name="Loviza R."/>
            <person name="Walstead R."/>
            <person name="Shah Z."/>
            <person name="Kiflezghi M."/>
            <person name="Wade K."/>
            <person name="Ball S.L."/>
            <person name="Bradley K.W."/>
            <person name="Asai D.J."/>
            <person name="Bowman C.A."/>
            <person name="Russell D.A."/>
            <person name="Pope W.H."/>
            <person name="Jacobs-Sera D."/>
            <person name="Hendrix R.W."/>
            <person name="Hatfull G.F."/>
        </authorList>
    </citation>
    <scope>NUCLEOTIDE SEQUENCE [LARGE SCALE GENOMIC DNA]</scope>
    <source>
        <strain evidence="3 4">DSM 27648</strain>
    </source>
</reference>
<proteinExistence type="predicted"/>
<dbReference type="SUPFAM" id="SSF55797">
    <property type="entry name" value="PR-1-like"/>
    <property type="match status" value="1"/>
</dbReference>
<dbReference type="InterPro" id="IPR035940">
    <property type="entry name" value="CAP_sf"/>
</dbReference>
<dbReference type="Pfam" id="PF00188">
    <property type="entry name" value="CAP"/>
    <property type="match status" value="1"/>
</dbReference>
<gene>
    <name evidence="3" type="ORF">AKJ09_06018</name>
</gene>
<accession>A0A0K1Q1V9</accession>
<evidence type="ECO:0000256" key="1">
    <source>
        <dbReference type="SAM" id="MobiDB-lite"/>
    </source>
</evidence>
<dbReference type="KEGG" id="llu:AKJ09_06018"/>
<name>A0A0K1Q1V9_9BACT</name>
<organism evidence="3 4">
    <name type="scientific">Labilithrix luteola</name>
    <dbReference type="NCBI Taxonomy" id="1391654"/>
    <lineage>
        <taxon>Bacteria</taxon>
        <taxon>Pseudomonadati</taxon>
        <taxon>Myxococcota</taxon>
        <taxon>Polyangia</taxon>
        <taxon>Polyangiales</taxon>
        <taxon>Labilitrichaceae</taxon>
        <taxon>Labilithrix</taxon>
    </lineage>
</organism>
<dbReference type="EMBL" id="CP012333">
    <property type="protein sequence ID" value="AKU99354.1"/>
    <property type="molecule type" value="Genomic_DNA"/>
</dbReference>
<feature type="domain" description="SCP" evidence="2">
    <location>
        <begin position="94"/>
        <end position="214"/>
    </location>
</feature>
<dbReference type="AlphaFoldDB" id="A0A0K1Q1V9"/>
<dbReference type="Proteomes" id="UP000064967">
    <property type="component" value="Chromosome"/>
</dbReference>
<feature type="region of interest" description="Disordered" evidence="1">
    <location>
        <begin position="140"/>
        <end position="168"/>
    </location>
</feature>
<dbReference type="PROSITE" id="PS51257">
    <property type="entry name" value="PROKAR_LIPOPROTEIN"/>
    <property type="match status" value="1"/>
</dbReference>
<sequence length="221" mass="24031">MVLRSVFFSCVTMLLACGPSDHARSGHGGKSPSSKNAKGDGEVVEEKVTYERMPDGSVKKTTTRTTRRTVEAPPPPARPADPWPSDKRARYNVERINAYRAQKGLEPVLYDAKISSFARAGSERLSRDHVPHANFAANAQGAPGFGSRSAENQGDPNGVPVLDPDATTNGKKQIDIMLKLMMDEGPGGGHYDNMMNPKFRRVGVGFVDVGGRFYMTNDFSD</sequence>
<evidence type="ECO:0000313" key="4">
    <source>
        <dbReference type="Proteomes" id="UP000064967"/>
    </source>
</evidence>
<evidence type="ECO:0000313" key="3">
    <source>
        <dbReference type="EMBL" id="AKU99354.1"/>
    </source>
</evidence>
<keyword evidence="4" id="KW-1185">Reference proteome</keyword>
<feature type="compositionally biased region" description="Pro residues" evidence="1">
    <location>
        <begin position="72"/>
        <end position="82"/>
    </location>
</feature>
<feature type="compositionally biased region" description="Basic and acidic residues" evidence="1">
    <location>
        <begin position="37"/>
        <end position="58"/>
    </location>
</feature>
<evidence type="ECO:0000259" key="2">
    <source>
        <dbReference type="Pfam" id="PF00188"/>
    </source>
</evidence>
<dbReference type="RefSeq" id="WP_169927915.1">
    <property type="nucleotide sequence ID" value="NZ_CP012333.1"/>
</dbReference>